<gene>
    <name evidence="2" type="ORF">H6H00_02795</name>
</gene>
<feature type="transmembrane region" description="Helical" evidence="1">
    <location>
        <begin position="112"/>
        <end position="131"/>
    </location>
</feature>
<evidence type="ECO:0000313" key="2">
    <source>
        <dbReference type="EMBL" id="QNG52990.1"/>
    </source>
</evidence>
<accession>A0A7G7MJM9</accession>
<keyword evidence="1" id="KW-0812">Transmembrane</keyword>
<keyword evidence="1" id="KW-1133">Transmembrane helix</keyword>
<name>A0A7G7MJM9_9PSEU</name>
<organism evidence="2 3">
    <name type="scientific">Pseudonocardia petroleophila</name>
    <dbReference type="NCBI Taxonomy" id="37331"/>
    <lineage>
        <taxon>Bacteria</taxon>
        <taxon>Bacillati</taxon>
        <taxon>Actinomycetota</taxon>
        <taxon>Actinomycetes</taxon>
        <taxon>Pseudonocardiales</taxon>
        <taxon>Pseudonocardiaceae</taxon>
        <taxon>Pseudonocardia</taxon>
    </lineage>
</organism>
<reference evidence="2 3" key="1">
    <citation type="submission" date="2020-08" db="EMBL/GenBank/DDBJ databases">
        <authorList>
            <person name="Mo P."/>
        </authorList>
    </citation>
    <scope>NUCLEOTIDE SEQUENCE [LARGE SCALE GENOMIC DNA]</scope>
    <source>
        <strain evidence="2 3">CGMCC 4.1532</strain>
    </source>
</reference>
<dbReference type="Proteomes" id="UP000515728">
    <property type="component" value="Chromosome"/>
</dbReference>
<protein>
    <submittedName>
        <fullName evidence="2">Uncharacterized protein</fullName>
    </submittedName>
</protein>
<feature type="transmembrane region" description="Helical" evidence="1">
    <location>
        <begin position="25"/>
        <end position="47"/>
    </location>
</feature>
<dbReference type="RefSeq" id="WP_185719819.1">
    <property type="nucleotide sequence ID" value="NZ_BAAAWI010000001.1"/>
</dbReference>
<dbReference type="EMBL" id="CP060131">
    <property type="protein sequence ID" value="QNG52990.1"/>
    <property type="molecule type" value="Genomic_DNA"/>
</dbReference>
<keyword evidence="3" id="KW-1185">Reference proteome</keyword>
<evidence type="ECO:0000256" key="1">
    <source>
        <dbReference type="SAM" id="Phobius"/>
    </source>
</evidence>
<sequence length="168" mass="17366">MTIFTCAPDTDAPASHLVRRRERRYAFGLATAALAVAVTGASVGPALSVDGGTPSGLAATTSLVDGPTMRIVDSPAPQASPAVNLVAVHTLAAAPAARASWWHPWGDYGRCVLGIGVPVGVAWYFVTTLGTRTALAALRRQPLPPWAGAGAKRYADAVWNSCARFIAS</sequence>
<dbReference type="KEGG" id="ppel:H6H00_02795"/>
<proteinExistence type="predicted"/>
<keyword evidence="1" id="KW-0472">Membrane</keyword>
<evidence type="ECO:0000313" key="3">
    <source>
        <dbReference type="Proteomes" id="UP000515728"/>
    </source>
</evidence>
<dbReference type="AlphaFoldDB" id="A0A7G7MJM9"/>